<dbReference type="InterPro" id="IPR013022">
    <property type="entry name" value="Xyl_isomerase-like_TIM-brl"/>
</dbReference>
<dbReference type="AlphaFoldDB" id="A0A382U805"/>
<protein>
    <recommendedName>
        <fullName evidence="1">Xylose isomerase-like TIM barrel domain-containing protein</fullName>
    </recommendedName>
</protein>
<dbReference type="PANTHER" id="PTHR12110:SF41">
    <property type="entry name" value="INOSOSE DEHYDRATASE"/>
    <property type="match status" value="1"/>
</dbReference>
<dbReference type="Pfam" id="PF01261">
    <property type="entry name" value="AP_endonuc_2"/>
    <property type="match status" value="1"/>
</dbReference>
<feature type="non-terminal residue" evidence="2">
    <location>
        <position position="1"/>
    </location>
</feature>
<sequence length="130" mass="15082">SKREVTICVETHDDWCNPTDVAAVMEKANHSAIAVNWDIMHPVRRGYATIEESFEILKPWIQHLHIHDGSTQKSLLPIGEGDIDHKSAIERLSTISFNGYLSGEWIGWDDPYRNYLPRELQTLKRYQHEL</sequence>
<reference evidence="2" key="1">
    <citation type="submission" date="2018-05" db="EMBL/GenBank/DDBJ databases">
        <authorList>
            <person name="Lanie J.A."/>
            <person name="Ng W.-L."/>
            <person name="Kazmierczak K.M."/>
            <person name="Andrzejewski T.M."/>
            <person name="Davidsen T.M."/>
            <person name="Wayne K.J."/>
            <person name="Tettelin H."/>
            <person name="Glass J.I."/>
            <person name="Rusch D."/>
            <person name="Podicherti R."/>
            <person name="Tsui H.-C.T."/>
            <person name="Winkler M.E."/>
        </authorList>
    </citation>
    <scope>NUCLEOTIDE SEQUENCE</scope>
</reference>
<feature type="domain" description="Xylose isomerase-like TIM barrel" evidence="1">
    <location>
        <begin position="3"/>
        <end position="113"/>
    </location>
</feature>
<evidence type="ECO:0000313" key="2">
    <source>
        <dbReference type="EMBL" id="SVD30363.1"/>
    </source>
</evidence>
<accession>A0A382U805</accession>
<name>A0A382U805_9ZZZZ</name>
<evidence type="ECO:0000259" key="1">
    <source>
        <dbReference type="Pfam" id="PF01261"/>
    </source>
</evidence>
<dbReference type="PANTHER" id="PTHR12110">
    <property type="entry name" value="HYDROXYPYRUVATE ISOMERASE"/>
    <property type="match status" value="1"/>
</dbReference>
<dbReference type="Gene3D" id="3.20.20.150">
    <property type="entry name" value="Divalent-metal-dependent TIM barrel enzymes"/>
    <property type="match status" value="1"/>
</dbReference>
<organism evidence="2">
    <name type="scientific">marine metagenome</name>
    <dbReference type="NCBI Taxonomy" id="408172"/>
    <lineage>
        <taxon>unclassified sequences</taxon>
        <taxon>metagenomes</taxon>
        <taxon>ecological metagenomes</taxon>
    </lineage>
</organism>
<proteinExistence type="predicted"/>
<dbReference type="SUPFAM" id="SSF51658">
    <property type="entry name" value="Xylose isomerase-like"/>
    <property type="match status" value="1"/>
</dbReference>
<dbReference type="EMBL" id="UINC01142179">
    <property type="protein sequence ID" value="SVD30363.1"/>
    <property type="molecule type" value="Genomic_DNA"/>
</dbReference>
<gene>
    <name evidence="2" type="ORF">METZ01_LOCUS383217</name>
</gene>
<dbReference type="InterPro" id="IPR036237">
    <property type="entry name" value="Xyl_isomerase-like_sf"/>
</dbReference>
<dbReference type="InterPro" id="IPR050312">
    <property type="entry name" value="IolE/XylAMocC-like"/>
</dbReference>